<keyword evidence="1" id="KW-0732">Signal</keyword>
<feature type="chain" id="PRO_5047341626" evidence="1">
    <location>
        <begin position="26"/>
        <end position="173"/>
    </location>
</feature>
<dbReference type="SUPFAM" id="SSF47175">
    <property type="entry name" value="Cytochromes"/>
    <property type="match status" value="1"/>
</dbReference>
<reference evidence="2 3" key="1">
    <citation type="submission" date="2024-09" db="EMBL/GenBank/DDBJ databases">
        <authorList>
            <person name="Sun Q."/>
            <person name="Mori K."/>
        </authorList>
    </citation>
    <scope>NUCLEOTIDE SEQUENCE [LARGE SCALE GENOMIC DNA]</scope>
    <source>
        <strain evidence="2 3">CICC 11035S</strain>
    </source>
</reference>
<dbReference type="EMBL" id="JBHLTM010000031">
    <property type="protein sequence ID" value="MFC0684850.1"/>
    <property type="molecule type" value="Genomic_DNA"/>
</dbReference>
<proteinExistence type="predicted"/>
<sequence length="173" mass="18041">MKLQPSVSRGALLAALALLSVSILAASEGAHGAAAEAGSAVPTTAAAGDDAEAIIFERQQIMQQLAKDSETLGGIVAGSQPRDQLAKVTRALADGAKDSLGSFRDKVPGGRSKPEVWSNNADFMKRMEDFARNSEAMAKAGESGNMAGVTALMIDALPCKQCHDLYREPKKPT</sequence>
<keyword evidence="3" id="KW-1185">Reference proteome</keyword>
<dbReference type="RefSeq" id="WP_267224691.1">
    <property type="nucleotide sequence ID" value="NZ_JAPCWC010000042.1"/>
</dbReference>
<dbReference type="InterPro" id="IPR002321">
    <property type="entry name" value="Cyt_c_II"/>
</dbReference>
<gene>
    <name evidence="2" type="ORF">ACFFF8_09610</name>
</gene>
<accession>A0ABV6S6I7</accession>
<comment type="caution">
    <text evidence="2">The sequence shown here is derived from an EMBL/GenBank/DDBJ whole genome shotgun (WGS) entry which is preliminary data.</text>
</comment>
<dbReference type="InterPro" id="IPR010980">
    <property type="entry name" value="Cyt_c/b562"/>
</dbReference>
<feature type="signal peptide" evidence="1">
    <location>
        <begin position="1"/>
        <end position="25"/>
    </location>
</feature>
<dbReference type="Gene3D" id="1.20.120.10">
    <property type="entry name" value="Cytochrome c/b562"/>
    <property type="match status" value="1"/>
</dbReference>
<evidence type="ECO:0000256" key="1">
    <source>
        <dbReference type="SAM" id="SignalP"/>
    </source>
</evidence>
<protein>
    <submittedName>
        <fullName evidence="2">C-type cytochrome</fullName>
    </submittedName>
</protein>
<dbReference type="PROSITE" id="PS51009">
    <property type="entry name" value="CYTCII"/>
    <property type="match status" value="1"/>
</dbReference>
<dbReference type="Proteomes" id="UP001589858">
    <property type="component" value="Unassembled WGS sequence"/>
</dbReference>
<dbReference type="Pfam" id="PF01322">
    <property type="entry name" value="Cytochrom_C_2"/>
    <property type="match status" value="1"/>
</dbReference>
<evidence type="ECO:0000313" key="3">
    <source>
        <dbReference type="Proteomes" id="UP001589858"/>
    </source>
</evidence>
<name>A0ABV6S6I7_9SPHN</name>
<organism evidence="2 3">
    <name type="scientific">Novosphingobium clariflavum</name>
    <dbReference type="NCBI Taxonomy" id="2029884"/>
    <lineage>
        <taxon>Bacteria</taxon>
        <taxon>Pseudomonadati</taxon>
        <taxon>Pseudomonadota</taxon>
        <taxon>Alphaproteobacteria</taxon>
        <taxon>Sphingomonadales</taxon>
        <taxon>Sphingomonadaceae</taxon>
        <taxon>Novosphingobium</taxon>
    </lineage>
</organism>
<evidence type="ECO:0000313" key="2">
    <source>
        <dbReference type="EMBL" id="MFC0684850.1"/>
    </source>
</evidence>